<feature type="non-terminal residue" evidence="1">
    <location>
        <position position="252"/>
    </location>
</feature>
<feature type="non-terminal residue" evidence="1">
    <location>
        <position position="1"/>
    </location>
</feature>
<dbReference type="GO" id="GO:0004553">
    <property type="term" value="F:hydrolase activity, hydrolyzing O-glycosyl compounds"/>
    <property type="evidence" value="ECO:0007669"/>
    <property type="project" value="InterPro"/>
</dbReference>
<dbReference type="GO" id="GO:0000272">
    <property type="term" value="P:polysaccharide catabolic process"/>
    <property type="evidence" value="ECO:0007669"/>
    <property type="project" value="InterPro"/>
</dbReference>
<evidence type="ECO:0000313" key="1">
    <source>
        <dbReference type="EMBL" id="GAJ07470.1"/>
    </source>
</evidence>
<dbReference type="InterPro" id="IPR036439">
    <property type="entry name" value="Dockerin_dom_sf"/>
</dbReference>
<dbReference type="EMBL" id="BARW01029255">
    <property type="protein sequence ID" value="GAJ07470.1"/>
    <property type="molecule type" value="Genomic_DNA"/>
</dbReference>
<gene>
    <name evidence="1" type="ORF">S12H4_47054</name>
</gene>
<accession>X1VIM1</accession>
<dbReference type="AlphaFoldDB" id="X1VIM1"/>
<name>X1VIM1_9ZZZZ</name>
<proteinExistence type="predicted"/>
<dbReference type="Gene3D" id="2.60.40.4140">
    <property type="match status" value="1"/>
</dbReference>
<evidence type="ECO:0008006" key="2">
    <source>
        <dbReference type="Google" id="ProtNLM"/>
    </source>
</evidence>
<comment type="caution">
    <text evidence="1">The sequence shown here is derived from an EMBL/GenBank/DDBJ whole genome shotgun (WGS) entry which is preliminary data.</text>
</comment>
<sequence length="252" mass="28425">EDVKIIDNDKPMIADVAAYPIHQTLGEYVNITCTVTDNIAVDTVNVSISGPPGFSSFNTSMNRGNGESYYYNQSHYTQVGMYEFYILATDISGNSNVTPVYFFEITGPPPEISNVTFITSDPPDTDIGWENFSCTVTDNTAVDEVKLVLTGDTQVEYPMSKDGDDYYCNMTLSTADEYTYHIWANDTNRNYNTSAYQPFNLSMNEDVNEDGKVHFMDLVRISLEYNDELDPPIDGWLREDVNNDGKVHFMDL</sequence>
<dbReference type="InterPro" id="IPR002105">
    <property type="entry name" value="Dockerin_1_rpt"/>
</dbReference>
<organism evidence="1">
    <name type="scientific">marine sediment metagenome</name>
    <dbReference type="NCBI Taxonomy" id="412755"/>
    <lineage>
        <taxon>unclassified sequences</taxon>
        <taxon>metagenomes</taxon>
        <taxon>ecological metagenomes</taxon>
    </lineage>
</organism>
<reference evidence="1" key="1">
    <citation type="journal article" date="2014" name="Front. Microbiol.">
        <title>High frequency of phylogenetically diverse reductive dehalogenase-homologous genes in deep subseafloor sedimentary metagenomes.</title>
        <authorList>
            <person name="Kawai M."/>
            <person name="Futagami T."/>
            <person name="Toyoda A."/>
            <person name="Takaki Y."/>
            <person name="Nishi S."/>
            <person name="Hori S."/>
            <person name="Arai W."/>
            <person name="Tsubouchi T."/>
            <person name="Morono Y."/>
            <person name="Uchiyama I."/>
            <person name="Ito T."/>
            <person name="Fujiyama A."/>
            <person name="Inagaki F."/>
            <person name="Takami H."/>
        </authorList>
    </citation>
    <scope>NUCLEOTIDE SEQUENCE</scope>
    <source>
        <strain evidence="1">Expedition CK06-06</strain>
    </source>
</reference>
<dbReference type="Pfam" id="PF00404">
    <property type="entry name" value="Dockerin_1"/>
    <property type="match status" value="1"/>
</dbReference>
<protein>
    <recommendedName>
        <fullName evidence="2">Ig-like domain-containing protein</fullName>
    </recommendedName>
</protein>
<dbReference type="SUPFAM" id="SSF63446">
    <property type="entry name" value="Type I dockerin domain"/>
    <property type="match status" value="1"/>
</dbReference>